<sequence>MELFLRAQSPTDFDHTTDTDVFACAKKQSPLVKWTFINRIKSCHQNGELGATVMLLACGTVLAGLLAVANMADRAAGLFRS</sequence>
<keyword evidence="1" id="KW-0812">Transmembrane</keyword>
<reference evidence="3" key="1">
    <citation type="journal article" date="2019" name="Int. J. Syst. Evol. Microbiol.">
        <title>The Global Catalogue of Microorganisms (GCM) 10K type strain sequencing project: providing services to taxonomists for standard genome sequencing and annotation.</title>
        <authorList>
            <consortium name="The Broad Institute Genomics Platform"/>
            <consortium name="The Broad Institute Genome Sequencing Center for Infectious Disease"/>
            <person name="Wu L."/>
            <person name="Ma J."/>
        </authorList>
    </citation>
    <scope>NUCLEOTIDE SEQUENCE [LARGE SCALE GENOMIC DNA]</scope>
    <source>
        <strain evidence="3">CGMCC 1.15304</strain>
    </source>
</reference>
<dbReference type="EMBL" id="JBHSCR010000001">
    <property type="protein sequence ID" value="MFC4346299.1"/>
    <property type="molecule type" value="Genomic_DNA"/>
</dbReference>
<organism evidence="2 3">
    <name type="scientific">Kordiimonas lipolytica</name>
    <dbReference type="NCBI Taxonomy" id="1662421"/>
    <lineage>
        <taxon>Bacteria</taxon>
        <taxon>Pseudomonadati</taxon>
        <taxon>Pseudomonadota</taxon>
        <taxon>Alphaproteobacteria</taxon>
        <taxon>Kordiimonadales</taxon>
        <taxon>Kordiimonadaceae</taxon>
        <taxon>Kordiimonas</taxon>
    </lineage>
</organism>
<comment type="caution">
    <text evidence="2">The sequence shown here is derived from an EMBL/GenBank/DDBJ whole genome shotgun (WGS) entry which is preliminary data.</text>
</comment>
<dbReference type="Proteomes" id="UP001595776">
    <property type="component" value="Unassembled WGS sequence"/>
</dbReference>
<proteinExistence type="predicted"/>
<gene>
    <name evidence="2" type="ORF">ACFO5Q_00380</name>
</gene>
<evidence type="ECO:0000313" key="3">
    <source>
        <dbReference type="Proteomes" id="UP001595776"/>
    </source>
</evidence>
<evidence type="ECO:0000313" key="2">
    <source>
        <dbReference type="EMBL" id="MFC4346299.1"/>
    </source>
</evidence>
<protein>
    <submittedName>
        <fullName evidence="2">Uncharacterized protein</fullName>
    </submittedName>
</protein>
<dbReference type="RefSeq" id="WP_068150556.1">
    <property type="nucleotide sequence ID" value="NZ_JBHSCR010000001.1"/>
</dbReference>
<keyword evidence="3" id="KW-1185">Reference proteome</keyword>
<evidence type="ECO:0000256" key="1">
    <source>
        <dbReference type="SAM" id="Phobius"/>
    </source>
</evidence>
<accession>A0ABV8U514</accession>
<keyword evidence="1" id="KW-0472">Membrane</keyword>
<name>A0ABV8U514_9PROT</name>
<keyword evidence="1" id="KW-1133">Transmembrane helix</keyword>
<feature type="transmembrane region" description="Helical" evidence="1">
    <location>
        <begin position="49"/>
        <end position="72"/>
    </location>
</feature>